<dbReference type="EMBL" id="DF820455">
    <property type="protein sequence ID" value="GAK49522.1"/>
    <property type="molecule type" value="Genomic_DNA"/>
</dbReference>
<keyword evidence="5" id="KW-1185">Reference proteome</keyword>
<proteinExistence type="predicted"/>
<dbReference type="PANTHER" id="PTHR43278:SF2">
    <property type="entry name" value="IRON-SULFUR FLAVOPROTEIN"/>
    <property type="match status" value="1"/>
</dbReference>
<keyword evidence="1" id="KW-0285">Flavoprotein</keyword>
<evidence type="ECO:0000256" key="2">
    <source>
        <dbReference type="ARBA" id="ARBA00022643"/>
    </source>
</evidence>
<evidence type="ECO:0000259" key="3">
    <source>
        <dbReference type="Pfam" id="PF03358"/>
    </source>
</evidence>
<dbReference type="Gene3D" id="3.40.50.360">
    <property type="match status" value="1"/>
</dbReference>
<sequence>MKKPLQILGIVGSPRRGGNTDILVEETLRGASEAGAITEKVFLPELQIGACRACQSCLNTGRCVQQDDMPALLEKMERSDVWVLGSPVYWSSPSAQFKLFLDRWFGQSRIVRFEGRRTIVTMPMEADNSEEISQIERNLSGMFTTITDYLKMELFAMIFASSVWEAGKIREFPEKLAAAYRAGQQAVQQPLKSS</sequence>
<protein>
    <submittedName>
        <fullName evidence="4">NADPH-dependent FMN reductase</fullName>
    </submittedName>
</protein>
<dbReference type="HOGENOM" id="CLU_050993_4_2_0"/>
<dbReference type="Proteomes" id="UP000030700">
    <property type="component" value="Unassembled WGS sequence"/>
</dbReference>
<name>A0A0S6VQX3_9BACT</name>
<reference evidence="4" key="1">
    <citation type="journal article" date="2015" name="PeerJ">
        <title>First genomic representation of candidate bacterial phylum KSB3 points to enhanced environmental sensing as a trigger of wastewater bulking.</title>
        <authorList>
            <person name="Sekiguchi Y."/>
            <person name="Ohashi A."/>
            <person name="Parks D.H."/>
            <person name="Yamauchi T."/>
            <person name="Tyson G.W."/>
            <person name="Hugenholtz P."/>
        </authorList>
    </citation>
    <scope>NUCLEOTIDE SEQUENCE [LARGE SCALE GENOMIC DNA]</scope>
</reference>
<organism evidence="4">
    <name type="scientific">Candidatus Moduliflexus flocculans</name>
    <dbReference type="NCBI Taxonomy" id="1499966"/>
    <lineage>
        <taxon>Bacteria</taxon>
        <taxon>Candidatus Moduliflexota</taxon>
        <taxon>Candidatus Moduliflexia</taxon>
        <taxon>Candidatus Moduliflexales</taxon>
        <taxon>Candidatus Moduliflexaceae</taxon>
    </lineage>
</organism>
<evidence type="ECO:0000256" key="1">
    <source>
        <dbReference type="ARBA" id="ARBA00022630"/>
    </source>
</evidence>
<dbReference type="PANTHER" id="PTHR43278">
    <property type="entry name" value="NAD(P)H-DEPENDENT FMN-CONTAINING OXIDOREDUCTASE YWQN-RELATED"/>
    <property type="match status" value="1"/>
</dbReference>
<dbReference type="InterPro" id="IPR029039">
    <property type="entry name" value="Flavoprotein-like_sf"/>
</dbReference>
<feature type="domain" description="NADPH-dependent FMN reductase-like" evidence="3">
    <location>
        <begin position="6"/>
        <end position="104"/>
    </location>
</feature>
<evidence type="ECO:0000313" key="4">
    <source>
        <dbReference type="EMBL" id="GAK49522.1"/>
    </source>
</evidence>
<dbReference type="STRING" id="1499966.U14_00744"/>
<keyword evidence="2" id="KW-0288">FMN</keyword>
<gene>
    <name evidence="4" type="ORF">U14_00744</name>
</gene>
<dbReference type="SUPFAM" id="SSF52218">
    <property type="entry name" value="Flavoproteins"/>
    <property type="match status" value="1"/>
</dbReference>
<dbReference type="GO" id="GO:0016491">
    <property type="term" value="F:oxidoreductase activity"/>
    <property type="evidence" value="ECO:0007669"/>
    <property type="project" value="InterPro"/>
</dbReference>
<dbReference type="AlphaFoldDB" id="A0A0S6VQX3"/>
<accession>A0A0S6VQX3</accession>
<dbReference type="Pfam" id="PF03358">
    <property type="entry name" value="FMN_red"/>
    <property type="match status" value="1"/>
</dbReference>
<dbReference type="InterPro" id="IPR051796">
    <property type="entry name" value="ISF_SsuE-like"/>
</dbReference>
<evidence type="ECO:0000313" key="5">
    <source>
        <dbReference type="Proteomes" id="UP000030700"/>
    </source>
</evidence>
<dbReference type="InterPro" id="IPR005025">
    <property type="entry name" value="FMN_Rdtase-like_dom"/>
</dbReference>